<evidence type="ECO:0000313" key="3">
    <source>
        <dbReference type="Proteomes" id="UP000488299"/>
    </source>
</evidence>
<evidence type="ECO:0000256" key="1">
    <source>
        <dbReference type="SAM" id="MobiDB-lite"/>
    </source>
</evidence>
<feature type="region of interest" description="Disordered" evidence="1">
    <location>
        <begin position="113"/>
        <end position="160"/>
    </location>
</feature>
<feature type="compositionally biased region" description="Basic and acidic residues" evidence="1">
    <location>
        <begin position="51"/>
        <end position="70"/>
    </location>
</feature>
<gene>
    <name evidence="2" type="ORF">F5984_15540</name>
</gene>
<evidence type="ECO:0000313" key="2">
    <source>
        <dbReference type="EMBL" id="KAB7729062.1"/>
    </source>
</evidence>
<protein>
    <submittedName>
        <fullName evidence="2">Uncharacterized protein</fullName>
    </submittedName>
</protein>
<dbReference type="RefSeq" id="WP_152125174.1">
    <property type="nucleotide sequence ID" value="NZ_WELI01000006.1"/>
</dbReference>
<feature type="region of interest" description="Disordered" evidence="1">
    <location>
        <begin position="1"/>
        <end position="89"/>
    </location>
</feature>
<proteinExistence type="predicted"/>
<feature type="compositionally biased region" description="Basic and acidic residues" evidence="1">
    <location>
        <begin position="143"/>
        <end position="160"/>
    </location>
</feature>
<comment type="caution">
    <text evidence="2">The sequence shown here is derived from an EMBL/GenBank/DDBJ whole genome shotgun (WGS) entry which is preliminary data.</text>
</comment>
<organism evidence="2 3">
    <name type="scientific">Rudanella paleaurantiibacter</name>
    <dbReference type="NCBI Taxonomy" id="2614655"/>
    <lineage>
        <taxon>Bacteria</taxon>
        <taxon>Pseudomonadati</taxon>
        <taxon>Bacteroidota</taxon>
        <taxon>Cytophagia</taxon>
        <taxon>Cytophagales</taxon>
        <taxon>Cytophagaceae</taxon>
        <taxon>Rudanella</taxon>
    </lineage>
</organism>
<dbReference type="AlphaFoldDB" id="A0A7J5TWQ3"/>
<sequence>MATKSQFDPENVDGEFYSQNPNQHGDSDYGRVSEGVGTNEFRDATSGMDMDTAHMRDNQATKESHAREGEVALPTGESFDSTQGWDVDPRAMIEGEQTGRLMSDEAAAKLSAISENPSDEALFDRNDATYLEAGDNPNQGYDPHNKGYDHNPKEQGSDRQ</sequence>
<keyword evidence="3" id="KW-1185">Reference proteome</keyword>
<dbReference type="Proteomes" id="UP000488299">
    <property type="component" value="Unassembled WGS sequence"/>
</dbReference>
<accession>A0A7J5TWQ3</accession>
<name>A0A7J5TWQ3_9BACT</name>
<reference evidence="2 3" key="1">
    <citation type="submission" date="2019-10" db="EMBL/GenBank/DDBJ databases">
        <title>Rudanella paleaurantiibacter sp. nov., isolated from sludge.</title>
        <authorList>
            <person name="Xu S.Q."/>
        </authorList>
    </citation>
    <scope>NUCLEOTIDE SEQUENCE [LARGE SCALE GENOMIC DNA]</scope>
    <source>
        <strain evidence="2 3">HX-22-17</strain>
    </source>
</reference>
<dbReference type="EMBL" id="WELI01000006">
    <property type="protein sequence ID" value="KAB7729062.1"/>
    <property type="molecule type" value="Genomic_DNA"/>
</dbReference>